<reference evidence="2" key="1">
    <citation type="submission" date="2022-05" db="EMBL/GenBank/DDBJ databases">
        <authorList>
            <person name="Sun H.-N."/>
        </authorList>
    </citation>
    <scope>NUCLEOTIDE SEQUENCE</scope>
    <source>
        <strain evidence="2">HB14</strain>
    </source>
</reference>
<evidence type="ECO:0008006" key="4">
    <source>
        <dbReference type="Google" id="ProtNLM"/>
    </source>
</evidence>
<accession>A0A9X2HX60</accession>
<dbReference type="Proteomes" id="UP001139319">
    <property type="component" value="Unassembled WGS sequence"/>
</dbReference>
<sequence>MNGQTLLNAAHIIMAVCALLSTAALYSAYVIAESLSLGGVLISHIALIIFPAIFKLGYILRLVALKHLGRPVD</sequence>
<dbReference type="EMBL" id="JAMFTH010000001">
    <property type="protein sequence ID" value="MCP8898674.1"/>
    <property type="molecule type" value="Genomic_DNA"/>
</dbReference>
<evidence type="ECO:0000256" key="1">
    <source>
        <dbReference type="SAM" id="Phobius"/>
    </source>
</evidence>
<evidence type="ECO:0000313" key="2">
    <source>
        <dbReference type="EMBL" id="MCP8898674.1"/>
    </source>
</evidence>
<keyword evidence="1" id="KW-0812">Transmembrane</keyword>
<gene>
    <name evidence="2" type="ORF">M6D89_05105</name>
</gene>
<keyword evidence="1" id="KW-1133">Transmembrane helix</keyword>
<keyword evidence="1" id="KW-0472">Membrane</keyword>
<name>A0A9X2HX60_9GAMM</name>
<proteinExistence type="predicted"/>
<dbReference type="AlphaFoldDB" id="A0A9X2HX60"/>
<comment type="caution">
    <text evidence="2">The sequence shown here is derived from an EMBL/GenBank/DDBJ whole genome shotgun (WGS) entry which is preliminary data.</text>
</comment>
<evidence type="ECO:0000313" key="3">
    <source>
        <dbReference type="Proteomes" id="UP001139319"/>
    </source>
</evidence>
<reference evidence="2" key="2">
    <citation type="submission" date="2023-01" db="EMBL/GenBank/DDBJ databases">
        <title>Gilvimarinus xylanilyticus HB14 isolated from Caulerpa lentillifera aquaculture base in Hainan, China.</title>
        <authorList>
            <person name="Zhang Y.-J."/>
        </authorList>
    </citation>
    <scope>NUCLEOTIDE SEQUENCE</scope>
    <source>
        <strain evidence="2">HB14</strain>
    </source>
</reference>
<dbReference type="RefSeq" id="WP_253966944.1">
    <property type="nucleotide sequence ID" value="NZ_JAMFTH010000001.1"/>
</dbReference>
<protein>
    <recommendedName>
        <fullName evidence="4">Transmembrane sensor/regulator PpyR</fullName>
    </recommendedName>
</protein>
<organism evidence="2 3">
    <name type="scientific">Gilvimarinus xylanilyticus</name>
    <dbReference type="NCBI Taxonomy" id="2944139"/>
    <lineage>
        <taxon>Bacteria</taxon>
        <taxon>Pseudomonadati</taxon>
        <taxon>Pseudomonadota</taxon>
        <taxon>Gammaproteobacteria</taxon>
        <taxon>Cellvibrionales</taxon>
        <taxon>Cellvibrionaceae</taxon>
        <taxon>Gilvimarinus</taxon>
    </lineage>
</organism>
<feature type="transmembrane region" description="Helical" evidence="1">
    <location>
        <begin position="12"/>
        <end position="32"/>
    </location>
</feature>
<feature type="transmembrane region" description="Helical" evidence="1">
    <location>
        <begin position="38"/>
        <end position="60"/>
    </location>
</feature>
<keyword evidence="3" id="KW-1185">Reference proteome</keyword>